<keyword evidence="4" id="KW-1185">Reference proteome</keyword>
<accession>A0A0A6URY6</accession>
<sequence>MGQDVVSVHPPPPTVRVAIALQFALVATLTSMAAVAVAEAVHYDSLIDQAARVVGASPADVAVERSGNVSAALFTTVAALLLATWLGVTAWRMRRRSNIARILALVGLGAPLALGVLACLAGGLIGVVLAGALLSSPAGVEPEEADSTAWGGEALFEEIDRLSGTGWSLAFDAAGSITLLLGLLLTVATGVLLLVRGSSHYFRPEPPIAVHTHPGYAPGPFVPYPYPATPFGNALPPRPHDPGKPGSSSSQ</sequence>
<evidence type="ECO:0000313" key="3">
    <source>
        <dbReference type="EMBL" id="KHD77224.1"/>
    </source>
</evidence>
<keyword evidence="2" id="KW-0472">Membrane</keyword>
<comment type="caution">
    <text evidence="3">The sequence shown here is derived from an EMBL/GenBank/DDBJ whole genome shotgun (WGS) entry which is preliminary data.</text>
</comment>
<reference evidence="3 4" key="1">
    <citation type="submission" date="2014-10" db="EMBL/GenBank/DDBJ databases">
        <title>Draft genome sequence of Actinoplanes utahensis NRRL 12052.</title>
        <authorList>
            <person name="Velasco-Bucheli B."/>
            <person name="del Cerro C."/>
            <person name="Hormigo D."/>
            <person name="Garcia J.L."/>
            <person name="Acebal C."/>
            <person name="Arroyo M."/>
            <person name="de la Mata I."/>
        </authorList>
    </citation>
    <scope>NUCLEOTIDE SEQUENCE [LARGE SCALE GENOMIC DNA]</scope>
    <source>
        <strain evidence="3 4">NRRL 12052</strain>
    </source>
</reference>
<feature type="transmembrane region" description="Helical" evidence="2">
    <location>
        <begin position="17"/>
        <end position="38"/>
    </location>
</feature>
<gene>
    <name evidence="3" type="ORF">MB27_12345</name>
</gene>
<keyword evidence="2" id="KW-0812">Transmembrane</keyword>
<organism evidence="3 4">
    <name type="scientific">Actinoplanes utahensis</name>
    <dbReference type="NCBI Taxonomy" id="1869"/>
    <lineage>
        <taxon>Bacteria</taxon>
        <taxon>Bacillati</taxon>
        <taxon>Actinomycetota</taxon>
        <taxon>Actinomycetes</taxon>
        <taxon>Micromonosporales</taxon>
        <taxon>Micromonosporaceae</taxon>
        <taxon>Actinoplanes</taxon>
    </lineage>
</organism>
<dbReference type="Proteomes" id="UP000054537">
    <property type="component" value="Unassembled WGS sequence"/>
</dbReference>
<dbReference type="EMBL" id="JRTT01000012">
    <property type="protein sequence ID" value="KHD77224.1"/>
    <property type="molecule type" value="Genomic_DNA"/>
</dbReference>
<feature type="transmembrane region" description="Helical" evidence="2">
    <location>
        <begin position="173"/>
        <end position="195"/>
    </location>
</feature>
<feature type="transmembrane region" description="Helical" evidence="2">
    <location>
        <begin position="103"/>
        <end position="134"/>
    </location>
</feature>
<feature type="transmembrane region" description="Helical" evidence="2">
    <location>
        <begin position="71"/>
        <end position="91"/>
    </location>
</feature>
<dbReference type="AlphaFoldDB" id="A0A0A6URY6"/>
<dbReference type="RefSeq" id="WP_043524479.1">
    <property type="nucleotide sequence ID" value="NZ_BAABKU010000016.1"/>
</dbReference>
<evidence type="ECO:0000256" key="1">
    <source>
        <dbReference type="SAM" id="MobiDB-lite"/>
    </source>
</evidence>
<keyword evidence="2" id="KW-1133">Transmembrane helix</keyword>
<proteinExistence type="predicted"/>
<evidence type="ECO:0000256" key="2">
    <source>
        <dbReference type="SAM" id="Phobius"/>
    </source>
</evidence>
<name>A0A0A6URY6_ACTUT</name>
<dbReference type="eggNOG" id="ENOG5031Y8C">
    <property type="taxonomic scope" value="Bacteria"/>
</dbReference>
<evidence type="ECO:0000313" key="4">
    <source>
        <dbReference type="Proteomes" id="UP000054537"/>
    </source>
</evidence>
<protein>
    <submittedName>
        <fullName evidence="3">Uncharacterized protein</fullName>
    </submittedName>
</protein>
<feature type="region of interest" description="Disordered" evidence="1">
    <location>
        <begin position="232"/>
        <end position="251"/>
    </location>
</feature>